<organism evidence="1 2">
    <name type="scientific">Aspergillus pseudoustus</name>
    <dbReference type="NCBI Taxonomy" id="1810923"/>
    <lineage>
        <taxon>Eukaryota</taxon>
        <taxon>Fungi</taxon>
        <taxon>Dikarya</taxon>
        <taxon>Ascomycota</taxon>
        <taxon>Pezizomycotina</taxon>
        <taxon>Eurotiomycetes</taxon>
        <taxon>Eurotiomycetidae</taxon>
        <taxon>Eurotiales</taxon>
        <taxon>Aspergillaceae</taxon>
        <taxon>Aspergillus</taxon>
        <taxon>Aspergillus subgen. Nidulantes</taxon>
    </lineage>
</organism>
<reference evidence="1 2" key="1">
    <citation type="submission" date="2024-07" db="EMBL/GenBank/DDBJ databases">
        <title>Section-level genome sequencing and comparative genomics of Aspergillus sections Usti and Cavernicolus.</title>
        <authorList>
            <consortium name="Lawrence Berkeley National Laboratory"/>
            <person name="Nybo J.L."/>
            <person name="Vesth T.C."/>
            <person name="Theobald S."/>
            <person name="Frisvad J.C."/>
            <person name="Larsen T.O."/>
            <person name="Kjaerboelling I."/>
            <person name="Rothschild-Mancinelli K."/>
            <person name="Lyhne E.K."/>
            <person name="Kogle M.E."/>
            <person name="Barry K."/>
            <person name="Clum A."/>
            <person name="Na H."/>
            <person name="Ledsgaard L."/>
            <person name="Lin J."/>
            <person name="Lipzen A."/>
            <person name="Kuo A."/>
            <person name="Riley R."/>
            <person name="Mondo S."/>
            <person name="Labutti K."/>
            <person name="Haridas S."/>
            <person name="Pangalinan J."/>
            <person name="Salamov A.A."/>
            <person name="Simmons B.A."/>
            <person name="Magnuson J.K."/>
            <person name="Chen J."/>
            <person name="Drula E."/>
            <person name="Henrissat B."/>
            <person name="Wiebenga A."/>
            <person name="Lubbers R.J."/>
            <person name="Gomes A.C."/>
            <person name="Makela M.R."/>
            <person name="Stajich J."/>
            <person name="Grigoriev I.V."/>
            <person name="Mortensen U.H."/>
            <person name="De Vries R.P."/>
            <person name="Baker S.E."/>
            <person name="Andersen M.R."/>
        </authorList>
    </citation>
    <scope>NUCLEOTIDE SEQUENCE [LARGE SCALE GENOMIC DNA]</scope>
    <source>
        <strain evidence="1 2">CBS 123904</strain>
    </source>
</reference>
<evidence type="ECO:0000313" key="2">
    <source>
        <dbReference type="Proteomes" id="UP001610446"/>
    </source>
</evidence>
<dbReference type="EMBL" id="JBFXLU010000087">
    <property type="protein sequence ID" value="KAL2843727.1"/>
    <property type="molecule type" value="Genomic_DNA"/>
</dbReference>
<comment type="caution">
    <text evidence="1">The sequence shown here is derived from an EMBL/GenBank/DDBJ whole genome shotgun (WGS) entry which is preliminary data.</text>
</comment>
<name>A0ABR4JUJ8_9EURO</name>
<sequence>MGQDTDGWNLHSPDMKLVLSQVDSVWANSDEVRDEMWSAEDSRARASNANGFAMNGFFSGPNEISGHPRPTNHENWMNITIPGCERRESEYFKMIVSTQTANRANFMWNGTYCGSTQSEEWFGPSGTADAFADGAFSLSFTGSIDAAQSDELRAKQGSDQPEWVEGHDRENNVLMGMV</sequence>
<protein>
    <submittedName>
        <fullName evidence="1">Uncharacterized protein</fullName>
    </submittedName>
</protein>
<gene>
    <name evidence="1" type="ORF">BJY01DRAFT_248503</name>
</gene>
<dbReference type="Proteomes" id="UP001610446">
    <property type="component" value="Unassembled WGS sequence"/>
</dbReference>
<accession>A0ABR4JUJ8</accession>
<evidence type="ECO:0000313" key="1">
    <source>
        <dbReference type="EMBL" id="KAL2843727.1"/>
    </source>
</evidence>
<proteinExistence type="predicted"/>
<keyword evidence="2" id="KW-1185">Reference proteome</keyword>